<dbReference type="EnsemblPlants" id="PGSC0003DMT400096402">
    <property type="protein sequence ID" value="PGSC0003DMT400096402"/>
    <property type="gene ID" value="PGSC0003DMG400045973"/>
</dbReference>
<dbReference type="Proteomes" id="UP000011115">
    <property type="component" value="Unassembled WGS sequence"/>
</dbReference>
<reference evidence="2" key="2">
    <citation type="submission" date="2015-06" db="UniProtKB">
        <authorList>
            <consortium name="EnsemblPlants"/>
        </authorList>
    </citation>
    <scope>IDENTIFICATION</scope>
    <source>
        <strain evidence="2">DM1-3 516 R44</strain>
    </source>
</reference>
<evidence type="ECO:0000313" key="3">
    <source>
        <dbReference type="Proteomes" id="UP000011115"/>
    </source>
</evidence>
<feature type="region of interest" description="Disordered" evidence="1">
    <location>
        <begin position="153"/>
        <end position="177"/>
    </location>
</feature>
<dbReference type="InParanoid" id="M1DYC6"/>
<feature type="compositionally biased region" description="Acidic residues" evidence="1">
    <location>
        <begin position="154"/>
        <end position="166"/>
    </location>
</feature>
<dbReference type="AlphaFoldDB" id="M1DYC6"/>
<dbReference type="PaxDb" id="4113-PGSC0003DMT400096402"/>
<evidence type="ECO:0000313" key="2">
    <source>
        <dbReference type="EnsemblPlants" id="PGSC0003DMT400096402"/>
    </source>
</evidence>
<reference evidence="3" key="1">
    <citation type="journal article" date="2011" name="Nature">
        <title>Genome sequence and analysis of the tuber crop potato.</title>
        <authorList>
            <consortium name="The Potato Genome Sequencing Consortium"/>
        </authorList>
    </citation>
    <scope>NUCLEOTIDE SEQUENCE [LARGE SCALE GENOMIC DNA]</scope>
    <source>
        <strain evidence="3">cv. DM1-3 516 R44</strain>
    </source>
</reference>
<accession>M1DYC6</accession>
<dbReference type="HOGENOM" id="CLU_029307_2_1_1"/>
<protein>
    <submittedName>
        <fullName evidence="2">Polyprotein protein</fullName>
    </submittedName>
</protein>
<proteinExistence type="predicted"/>
<dbReference type="Gramene" id="PGSC0003DMT400096402">
    <property type="protein sequence ID" value="PGSC0003DMT400096402"/>
    <property type="gene ID" value="PGSC0003DMG400045973"/>
</dbReference>
<evidence type="ECO:0000256" key="1">
    <source>
        <dbReference type="SAM" id="MobiDB-lite"/>
    </source>
</evidence>
<organism evidence="2 3">
    <name type="scientific">Solanum tuberosum</name>
    <name type="common">Potato</name>
    <dbReference type="NCBI Taxonomy" id="4113"/>
    <lineage>
        <taxon>Eukaryota</taxon>
        <taxon>Viridiplantae</taxon>
        <taxon>Streptophyta</taxon>
        <taxon>Embryophyta</taxon>
        <taxon>Tracheophyta</taxon>
        <taxon>Spermatophyta</taxon>
        <taxon>Magnoliopsida</taxon>
        <taxon>eudicotyledons</taxon>
        <taxon>Gunneridae</taxon>
        <taxon>Pentapetalae</taxon>
        <taxon>asterids</taxon>
        <taxon>lamiids</taxon>
        <taxon>Solanales</taxon>
        <taxon>Solanaceae</taxon>
        <taxon>Solanoideae</taxon>
        <taxon>Solaneae</taxon>
        <taxon>Solanum</taxon>
    </lineage>
</organism>
<keyword evidence="3" id="KW-1185">Reference proteome</keyword>
<sequence length="198" mass="20740">MQRAAPVDLSPVVVTDSIPAEASLPTPAPGPSGTSIATASFADTPGSSVAALPPKPAGAVSRTPITHASLLRMGQLAHSADCQVAKLETSIPNMIQTALTDAVTPLRASIDALEARIELKATDMSMVFGTMEILDVPEMPPTTTENEYIMEQTAESEPDTDEGMLEETERATNEDLTETEEAMIDAVVQASMANTPFG</sequence>
<name>M1DYC6_SOLTU</name>